<dbReference type="SUPFAM" id="SSF53822">
    <property type="entry name" value="Periplasmic binding protein-like I"/>
    <property type="match status" value="1"/>
</dbReference>
<gene>
    <name evidence="5" type="ORF">GCM10023165_17100</name>
</gene>
<comment type="similarity">
    <text evidence="1">Belongs to the leucine-binding protein family.</text>
</comment>
<dbReference type="InterPro" id="IPR051010">
    <property type="entry name" value="BCAA_transport"/>
</dbReference>
<evidence type="ECO:0000256" key="1">
    <source>
        <dbReference type="ARBA" id="ARBA00010062"/>
    </source>
</evidence>
<dbReference type="Pfam" id="PF13458">
    <property type="entry name" value="Peripla_BP_6"/>
    <property type="match status" value="1"/>
</dbReference>
<feature type="chain" id="PRO_5045552258" evidence="3">
    <location>
        <begin position="24"/>
        <end position="399"/>
    </location>
</feature>
<dbReference type="PANTHER" id="PTHR30483:SF6">
    <property type="entry name" value="PERIPLASMIC BINDING PROTEIN OF ABC TRANSPORTER FOR NATURAL AMINO ACIDS"/>
    <property type="match status" value="1"/>
</dbReference>
<dbReference type="Proteomes" id="UP001500975">
    <property type="component" value="Unassembled WGS sequence"/>
</dbReference>
<evidence type="ECO:0000259" key="4">
    <source>
        <dbReference type="Pfam" id="PF13458"/>
    </source>
</evidence>
<dbReference type="PANTHER" id="PTHR30483">
    <property type="entry name" value="LEUCINE-SPECIFIC-BINDING PROTEIN"/>
    <property type="match status" value="1"/>
</dbReference>
<evidence type="ECO:0000256" key="3">
    <source>
        <dbReference type="SAM" id="SignalP"/>
    </source>
</evidence>
<dbReference type="InterPro" id="IPR028081">
    <property type="entry name" value="Leu-bd"/>
</dbReference>
<proteinExistence type="inferred from homology"/>
<evidence type="ECO:0000313" key="6">
    <source>
        <dbReference type="Proteomes" id="UP001500975"/>
    </source>
</evidence>
<keyword evidence="6" id="KW-1185">Reference proteome</keyword>
<protein>
    <submittedName>
        <fullName evidence="5">ABC transporter substrate-binding protein</fullName>
    </submittedName>
</protein>
<organism evidence="5 6">
    <name type="scientific">Variovorax defluvii</name>
    <dbReference type="NCBI Taxonomy" id="913761"/>
    <lineage>
        <taxon>Bacteria</taxon>
        <taxon>Pseudomonadati</taxon>
        <taxon>Pseudomonadota</taxon>
        <taxon>Betaproteobacteria</taxon>
        <taxon>Burkholderiales</taxon>
        <taxon>Comamonadaceae</taxon>
        <taxon>Variovorax</taxon>
    </lineage>
</organism>
<dbReference type="EMBL" id="BAABGJ010000013">
    <property type="protein sequence ID" value="GAA4338432.1"/>
    <property type="molecule type" value="Genomic_DNA"/>
</dbReference>
<evidence type="ECO:0000256" key="2">
    <source>
        <dbReference type="ARBA" id="ARBA00022729"/>
    </source>
</evidence>
<accession>A0ABP8HEY6</accession>
<sequence>MRQAIRWASALVLGAVGGALAFAQPTNGVPQDTFKIAVVVPFSGVYGIHGQSIRRGMEIAMEERGGKVLGKPLELTWNDDDSKPQVGVQKATQAIAGGAQVIFGSVSSPVSLALMSVAAQNKVPHIVTGSADDRITGSDRSRYTFRTANPYNMEMRMTMGYIEAAGFKTLYAIGPDVGAARDAWAGIQADLKRAGVTVAGESFLPLGTNDFSVAVDKIMKSAPDGVISFFTGGDSVTFTRQATAVGLRNKSKLFGPTAYDETTNAALGASAIGLQSGVRYSKEVDNASNRRFVAAYNRKFKEDPPVYAGIAYNGFAWLLDTIDATKSWDRERWIAAFETSKRPESVQGPEEMRACDHQAIHDGLWAEVVANPANPSNPLMKLAKTFPAARLYGPCGGVK</sequence>
<dbReference type="InterPro" id="IPR028082">
    <property type="entry name" value="Peripla_BP_I"/>
</dbReference>
<name>A0ABP8HEY6_9BURK</name>
<dbReference type="Gene3D" id="3.40.50.2300">
    <property type="match status" value="2"/>
</dbReference>
<feature type="domain" description="Leucine-binding protein" evidence="4">
    <location>
        <begin position="34"/>
        <end position="369"/>
    </location>
</feature>
<comment type="caution">
    <text evidence="5">The sequence shown here is derived from an EMBL/GenBank/DDBJ whole genome shotgun (WGS) entry which is preliminary data.</text>
</comment>
<keyword evidence="2 3" id="KW-0732">Signal</keyword>
<feature type="signal peptide" evidence="3">
    <location>
        <begin position="1"/>
        <end position="23"/>
    </location>
</feature>
<evidence type="ECO:0000313" key="5">
    <source>
        <dbReference type="EMBL" id="GAA4338432.1"/>
    </source>
</evidence>
<reference evidence="6" key="1">
    <citation type="journal article" date="2019" name="Int. J. Syst. Evol. Microbiol.">
        <title>The Global Catalogue of Microorganisms (GCM) 10K type strain sequencing project: providing services to taxonomists for standard genome sequencing and annotation.</title>
        <authorList>
            <consortium name="The Broad Institute Genomics Platform"/>
            <consortium name="The Broad Institute Genome Sequencing Center for Infectious Disease"/>
            <person name="Wu L."/>
            <person name="Ma J."/>
        </authorList>
    </citation>
    <scope>NUCLEOTIDE SEQUENCE [LARGE SCALE GENOMIC DNA]</scope>
    <source>
        <strain evidence="6">JCM 17804</strain>
    </source>
</reference>
<dbReference type="RefSeq" id="WP_345537211.1">
    <property type="nucleotide sequence ID" value="NZ_BAABGJ010000013.1"/>
</dbReference>